<evidence type="ECO:0000313" key="5">
    <source>
        <dbReference type="EMBL" id="MBB1070189.1"/>
    </source>
</evidence>
<reference evidence="5 6" key="1">
    <citation type="submission" date="2020-07" db="EMBL/GenBank/DDBJ databases">
        <title>Description of Limosilactobacillus balticus sp. nov., Limosilactobacillus agrestis sp. nov., Limosilactobacillus albertensis sp. nov., Limosilactobacillus rudii sp. nov., Limosilactobacillus fastidiosus sp. nov., five novel Limosilactobacillus species isolated from the vertebrate gastrointestinal tract, and proposal of 6 subspecies of Limosilactobacillus reuteri adapted to the gastrointestinal tract of specific vertebrate hosts.</title>
        <authorList>
            <person name="Li F."/>
            <person name="Cheng C."/>
            <person name="Zheng J."/>
            <person name="Quevedo R.M."/>
            <person name="Li J."/>
            <person name="Roos S."/>
            <person name="Gaenzle M.G."/>
            <person name="Walter J."/>
        </authorList>
    </citation>
    <scope>NUCLEOTIDE SEQUENCE [LARGE SCALE GENOMIC DNA]</scope>
    <source>
        <strain evidence="5 6">RRLNB_1_1</strain>
    </source>
</reference>
<name>A0A7W3TSU4_9LACO</name>
<keyword evidence="3 5" id="KW-0808">Transferase</keyword>
<evidence type="ECO:0000259" key="4">
    <source>
        <dbReference type="Pfam" id="PF00535"/>
    </source>
</evidence>
<dbReference type="InterPro" id="IPR001173">
    <property type="entry name" value="Glyco_trans_2-like"/>
</dbReference>
<dbReference type="Gene3D" id="3.90.550.10">
    <property type="entry name" value="Spore Coat Polysaccharide Biosynthesis Protein SpsA, Chain A"/>
    <property type="match status" value="1"/>
</dbReference>
<evidence type="ECO:0000256" key="3">
    <source>
        <dbReference type="ARBA" id="ARBA00022679"/>
    </source>
</evidence>
<accession>A0A7W3TSU4</accession>
<comment type="caution">
    <text evidence="5">The sequence shown here is derived from an EMBL/GenBank/DDBJ whole genome shotgun (WGS) entry which is preliminary data.</text>
</comment>
<sequence length="280" mass="32772">MNNILPKFSVLMTVYNAEKPEYLNSALNSIENQTLVPDEIVIVKDGKLNDTLELVLSKHKNRFMNIYKIISLEKNCGRGYASKIGVSYITNDWFARMDSDDISLKNRFELQMLAINKYKRIYPNLAVIGGQLNEFVCDESNIVGHRNVPLNWDRIKQFAAYRSPVNNPTVMIKTSAIKQVGGYSKLNTMEDYDLWVRFIISDFEIINIPDVIVNMRVNNMYSKRGGFRYLYQYMCMKRKWRKLGLGNLKTEILSDFYMTLSVIMPTWSRKIIYQKLLHRK</sequence>
<feature type="domain" description="Glycosyltransferase 2-like" evidence="4">
    <location>
        <begin position="9"/>
        <end position="136"/>
    </location>
</feature>
<evidence type="ECO:0000313" key="6">
    <source>
        <dbReference type="Proteomes" id="UP000518316"/>
    </source>
</evidence>
<dbReference type="PANTHER" id="PTHR43685:SF5">
    <property type="entry name" value="GLYCOSYLTRANSFERASE EPSE-RELATED"/>
    <property type="match status" value="1"/>
</dbReference>
<keyword evidence="2" id="KW-0328">Glycosyltransferase</keyword>
<dbReference type="AlphaFoldDB" id="A0A7W3TSU4"/>
<dbReference type="EMBL" id="JACIVC010000066">
    <property type="protein sequence ID" value="MBB1070189.1"/>
    <property type="molecule type" value="Genomic_DNA"/>
</dbReference>
<keyword evidence="6" id="KW-1185">Reference proteome</keyword>
<dbReference type="RefSeq" id="WP_182598678.1">
    <property type="nucleotide sequence ID" value="NZ_JACIVC010000066.1"/>
</dbReference>
<evidence type="ECO:0000256" key="2">
    <source>
        <dbReference type="ARBA" id="ARBA00022676"/>
    </source>
</evidence>
<gene>
    <name evidence="5" type="ORF">H5S40_08495</name>
</gene>
<dbReference type="Pfam" id="PF00535">
    <property type="entry name" value="Glycos_transf_2"/>
    <property type="match status" value="1"/>
</dbReference>
<dbReference type="Proteomes" id="UP000518316">
    <property type="component" value="Unassembled WGS sequence"/>
</dbReference>
<protein>
    <submittedName>
        <fullName evidence="5">Glycosyltransferase</fullName>
    </submittedName>
</protein>
<dbReference type="PANTHER" id="PTHR43685">
    <property type="entry name" value="GLYCOSYLTRANSFERASE"/>
    <property type="match status" value="1"/>
</dbReference>
<comment type="similarity">
    <text evidence="1">Belongs to the glycosyltransferase 2 family.</text>
</comment>
<dbReference type="SUPFAM" id="SSF53448">
    <property type="entry name" value="Nucleotide-diphospho-sugar transferases"/>
    <property type="match status" value="1"/>
</dbReference>
<proteinExistence type="inferred from homology"/>
<evidence type="ECO:0000256" key="1">
    <source>
        <dbReference type="ARBA" id="ARBA00006739"/>
    </source>
</evidence>
<dbReference type="GO" id="GO:0016757">
    <property type="term" value="F:glycosyltransferase activity"/>
    <property type="evidence" value="ECO:0007669"/>
    <property type="project" value="UniProtKB-KW"/>
</dbReference>
<organism evidence="5 6">
    <name type="scientific">Limosilactobacillus albertensis</name>
    <dbReference type="NCBI Taxonomy" id="2759752"/>
    <lineage>
        <taxon>Bacteria</taxon>
        <taxon>Bacillati</taxon>
        <taxon>Bacillota</taxon>
        <taxon>Bacilli</taxon>
        <taxon>Lactobacillales</taxon>
        <taxon>Lactobacillaceae</taxon>
        <taxon>Limosilactobacillus</taxon>
    </lineage>
</organism>
<dbReference type="InterPro" id="IPR050834">
    <property type="entry name" value="Glycosyltransf_2"/>
</dbReference>
<dbReference type="InterPro" id="IPR029044">
    <property type="entry name" value="Nucleotide-diphossugar_trans"/>
</dbReference>